<evidence type="ECO:0000313" key="4">
    <source>
        <dbReference type="Proteomes" id="UP000308114"/>
    </source>
</evidence>
<dbReference type="Gene3D" id="1.25.40.20">
    <property type="entry name" value="Ankyrin repeat-containing domain"/>
    <property type="match status" value="1"/>
</dbReference>
<feature type="compositionally biased region" description="Low complexity" evidence="1">
    <location>
        <begin position="91"/>
        <end position="109"/>
    </location>
</feature>
<keyword evidence="2" id="KW-0732">Signal</keyword>
<evidence type="ECO:0000256" key="2">
    <source>
        <dbReference type="SAM" id="SignalP"/>
    </source>
</evidence>
<dbReference type="InterPro" id="IPR036582">
    <property type="entry name" value="Mao_N_sf"/>
</dbReference>
<evidence type="ECO:0000313" key="3">
    <source>
        <dbReference type="EMBL" id="TKH44216.1"/>
    </source>
</evidence>
<dbReference type="AlphaFoldDB" id="A0A4U2Q0L1"/>
<dbReference type="SUPFAM" id="SSF48403">
    <property type="entry name" value="Ankyrin repeat"/>
    <property type="match status" value="1"/>
</dbReference>
<dbReference type="Proteomes" id="UP000308114">
    <property type="component" value="Unassembled WGS sequence"/>
</dbReference>
<reference evidence="3 4" key="1">
    <citation type="submission" date="2018-01" db="EMBL/GenBank/DDBJ databases">
        <title>Bacillales members from the olive rhizosphere are effective biological control agents against Verticillium dahliae.</title>
        <authorList>
            <person name="Gomez-Lama C."/>
            <person name="Legarda G."/>
            <person name="Ruano-Rosa D."/>
            <person name="Pizarro-Tobias P."/>
            <person name="Valverde-Corredor A."/>
            <person name="Niqui J.L."/>
            <person name="Trivino J.C."/>
            <person name="Roca A."/>
            <person name="Mercado-Blanco J."/>
        </authorList>
    </citation>
    <scope>NUCLEOTIDE SEQUENCE [LARGE SCALE GENOMIC DNA]</scope>
    <source>
        <strain evidence="3 4">PIC167</strain>
    </source>
</reference>
<dbReference type="RefSeq" id="WP_137062048.1">
    <property type="nucleotide sequence ID" value="NZ_PNXQ01000012.1"/>
</dbReference>
<proteinExistence type="predicted"/>
<comment type="caution">
    <text evidence="3">The sequence shown here is derived from an EMBL/GenBank/DDBJ whole genome shotgun (WGS) entry which is preliminary data.</text>
</comment>
<evidence type="ECO:0008006" key="5">
    <source>
        <dbReference type="Google" id="ProtNLM"/>
    </source>
</evidence>
<evidence type="ECO:0000256" key="1">
    <source>
        <dbReference type="SAM" id="MobiDB-lite"/>
    </source>
</evidence>
<dbReference type="EMBL" id="PNXQ01000012">
    <property type="protein sequence ID" value="TKH44216.1"/>
    <property type="molecule type" value="Genomic_DNA"/>
</dbReference>
<protein>
    <recommendedName>
        <fullName evidence="5">Copper amine oxidase-like N-terminal domain-containing protein</fullName>
    </recommendedName>
</protein>
<sequence length="246" mass="26323">MKKRIPTFLAGAIVGAAVVLSSVAGASTYLKATLTPNTKIVVNGEQATLSDSPINLNGKAYLPLRDTASAMGFKVASASSGKIELVKSNGTVSTPSSTPSTATSTKSEPVTTAVKQGGKTFNVDQYTKGDKLDSEKIAAAIASGELTINSQDANGDSILHWVIRKDDYATWLIIKKNGLNVNILNNKKQSPLHEAALQNSNFYIGELESLHANPKLMDIEGKKPIEYIRLNSSNYISLEVYMMKTD</sequence>
<dbReference type="InterPro" id="IPR036770">
    <property type="entry name" value="Ankyrin_rpt-contain_sf"/>
</dbReference>
<name>A0A4U2Q0L1_9BACL</name>
<dbReference type="SUPFAM" id="SSF55383">
    <property type="entry name" value="Copper amine oxidase, domain N"/>
    <property type="match status" value="1"/>
</dbReference>
<feature type="region of interest" description="Disordered" evidence="1">
    <location>
        <begin position="89"/>
        <end position="112"/>
    </location>
</feature>
<feature type="chain" id="PRO_5020290012" description="Copper amine oxidase-like N-terminal domain-containing protein" evidence="2">
    <location>
        <begin position="27"/>
        <end position="246"/>
    </location>
</feature>
<organism evidence="3 4">
    <name type="scientific">Paenibacillus terrae</name>
    <dbReference type="NCBI Taxonomy" id="159743"/>
    <lineage>
        <taxon>Bacteria</taxon>
        <taxon>Bacillati</taxon>
        <taxon>Bacillota</taxon>
        <taxon>Bacilli</taxon>
        <taxon>Bacillales</taxon>
        <taxon>Paenibacillaceae</taxon>
        <taxon>Paenibacillus</taxon>
    </lineage>
</organism>
<accession>A0A4U2Q0L1</accession>
<gene>
    <name evidence="3" type="ORF">C1I60_12865</name>
</gene>
<feature type="signal peptide" evidence="2">
    <location>
        <begin position="1"/>
        <end position="26"/>
    </location>
</feature>